<reference evidence="1" key="1">
    <citation type="journal article" date="2019" name="bioRxiv">
        <title>The Genome of the Zebra Mussel, Dreissena polymorpha: A Resource for Invasive Species Research.</title>
        <authorList>
            <person name="McCartney M.A."/>
            <person name="Auch B."/>
            <person name="Kono T."/>
            <person name="Mallez S."/>
            <person name="Zhang Y."/>
            <person name="Obille A."/>
            <person name="Becker A."/>
            <person name="Abrahante J.E."/>
            <person name="Garbe J."/>
            <person name="Badalamenti J.P."/>
            <person name="Herman A."/>
            <person name="Mangelson H."/>
            <person name="Liachko I."/>
            <person name="Sullivan S."/>
            <person name="Sone E.D."/>
            <person name="Koren S."/>
            <person name="Silverstein K.A.T."/>
            <person name="Beckman K.B."/>
            <person name="Gohl D.M."/>
        </authorList>
    </citation>
    <scope>NUCLEOTIDE SEQUENCE</scope>
    <source>
        <strain evidence="1">Duluth1</strain>
        <tissue evidence="1">Whole animal</tissue>
    </source>
</reference>
<protein>
    <submittedName>
        <fullName evidence="1">Uncharacterized protein</fullName>
    </submittedName>
</protein>
<accession>A0A9D4MWQ1</accession>
<name>A0A9D4MWQ1_DREPO</name>
<dbReference type="EMBL" id="JAIWYP010000001">
    <property type="protein sequence ID" value="KAH3883941.1"/>
    <property type="molecule type" value="Genomic_DNA"/>
</dbReference>
<proteinExistence type="predicted"/>
<dbReference type="Proteomes" id="UP000828390">
    <property type="component" value="Unassembled WGS sequence"/>
</dbReference>
<comment type="caution">
    <text evidence="1">The sequence shown here is derived from an EMBL/GenBank/DDBJ whole genome shotgun (WGS) entry which is preliminary data.</text>
</comment>
<reference evidence="1" key="2">
    <citation type="submission" date="2020-11" db="EMBL/GenBank/DDBJ databases">
        <authorList>
            <person name="McCartney M.A."/>
            <person name="Auch B."/>
            <person name="Kono T."/>
            <person name="Mallez S."/>
            <person name="Becker A."/>
            <person name="Gohl D.M."/>
            <person name="Silverstein K.A.T."/>
            <person name="Koren S."/>
            <person name="Bechman K.B."/>
            <person name="Herman A."/>
            <person name="Abrahante J.E."/>
            <person name="Garbe J."/>
        </authorList>
    </citation>
    <scope>NUCLEOTIDE SEQUENCE</scope>
    <source>
        <strain evidence="1">Duluth1</strain>
        <tissue evidence="1">Whole animal</tissue>
    </source>
</reference>
<dbReference type="AlphaFoldDB" id="A0A9D4MWQ1"/>
<evidence type="ECO:0000313" key="1">
    <source>
        <dbReference type="EMBL" id="KAH3883941.1"/>
    </source>
</evidence>
<gene>
    <name evidence="1" type="ORF">DPMN_007911</name>
</gene>
<organism evidence="1 2">
    <name type="scientific">Dreissena polymorpha</name>
    <name type="common">Zebra mussel</name>
    <name type="synonym">Mytilus polymorpha</name>
    <dbReference type="NCBI Taxonomy" id="45954"/>
    <lineage>
        <taxon>Eukaryota</taxon>
        <taxon>Metazoa</taxon>
        <taxon>Spiralia</taxon>
        <taxon>Lophotrochozoa</taxon>
        <taxon>Mollusca</taxon>
        <taxon>Bivalvia</taxon>
        <taxon>Autobranchia</taxon>
        <taxon>Heteroconchia</taxon>
        <taxon>Euheterodonta</taxon>
        <taxon>Imparidentia</taxon>
        <taxon>Neoheterodontei</taxon>
        <taxon>Myida</taxon>
        <taxon>Dreissenoidea</taxon>
        <taxon>Dreissenidae</taxon>
        <taxon>Dreissena</taxon>
    </lineage>
</organism>
<evidence type="ECO:0000313" key="2">
    <source>
        <dbReference type="Proteomes" id="UP000828390"/>
    </source>
</evidence>
<keyword evidence="2" id="KW-1185">Reference proteome</keyword>
<sequence>MSTRWRTSLPNATGSFQAIADVFSMGVGSTWNTVANTWNNLEEGFSRSMSVRDSFSHKFSINGKTIGRFSHTKPTERTRRKGVWNAPCFQFTSETFNHKKSERFSNIPNTDTKESIEQKGFDSNIELKYNSQIPTPEKKRFEQLQTPTANTMRPERKSLQLEIRDYRSFNHRLDGYDPLDLPGILPLNGIEAYNQKSHESTSNAKVCNSMVPEKPKLPTSLGNDMSQNDQDIRLVLKRNDFPKPLGTDMSKKCPVIEKTIIASSRLSLTYDLKSKALGINIKILHFNFSFIPQTIVQQNKYFIRTKCYITNTEQTAWTKNKRGQKVMEFNYNLKIKKVTLEQLNNLSVCLELCCVCSRVPFKRAKVVGVGLLEVGRVSLVEQMQNICVSFSACRTYGRK</sequence>